<dbReference type="InterPro" id="IPR002828">
    <property type="entry name" value="SurE-like_Pase/nucleotidase"/>
</dbReference>
<evidence type="ECO:0000313" key="7">
    <source>
        <dbReference type="Proteomes" id="UP001327560"/>
    </source>
</evidence>
<dbReference type="EMBL" id="CP136898">
    <property type="protein sequence ID" value="WOL20399.1"/>
    <property type="molecule type" value="Genomic_DNA"/>
</dbReference>
<comment type="similarity">
    <text evidence="1">Belongs to the SurE nucleotidase family.</text>
</comment>
<accession>A0AAQ3QR17</accession>
<dbReference type="Gene3D" id="3.40.1210.10">
    <property type="entry name" value="Survival protein SurE-like phosphatase/nucleotidase"/>
    <property type="match status" value="1"/>
</dbReference>
<reference evidence="6 7" key="1">
    <citation type="submission" date="2023-10" db="EMBL/GenBank/DDBJ databases">
        <title>Chromosome-scale genome assembly provides insights into flower coloration mechanisms of Canna indica.</title>
        <authorList>
            <person name="Li C."/>
        </authorList>
    </citation>
    <scope>NUCLEOTIDE SEQUENCE [LARGE SCALE GENOMIC DNA]</scope>
    <source>
        <tissue evidence="6">Flower</tissue>
    </source>
</reference>
<organism evidence="6 7">
    <name type="scientific">Canna indica</name>
    <name type="common">Indian-shot</name>
    <dbReference type="NCBI Taxonomy" id="4628"/>
    <lineage>
        <taxon>Eukaryota</taxon>
        <taxon>Viridiplantae</taxon>
        <taxon>Streptophyta</taxon>
        <taxon>Embryophyta</taxon>
        <taxon>Tracheophyta</taxon>
        <taxon>Spermatophyta</taxon>
        <taxon>Magnoliopsida</taxon>
        <taxon>Liliopsida</taxon>
        <taxon>Zingiberales</taxon>
        <taxon>Cannaceae</taxon>
        <taxon>Canna</taxon>
    </lineage>
</organism>
<evidence type="ECO:0000259" key="5">
    <source>
        <dbReference type="Pfam" id="PF01975"/>
    </source>
</evidence>
<dbReference type="InterPro" id="IPR036523">
    <property type="entry name" value="SurE-like_sf"/>
</dbReference>
<evidence type="ECO:0000256" key="2">
    <source>
        <dbReference type="ARBA" id="ARBA00022723"/>
    </source>
</evidence>
<keyword evidence="2" id="KW-0479">Metal-binding</keyword>
<dbReference type="PANTHER" id="PTHR30457:SF5">
    <property type="entry name" value="OS01G0709400 PROTEIN"/>
    <property type="match status" value="1"/>
</dbReference>
<sequence>MKDRQLPPALMANLNNVLAGKRAATQPQEEEHSPLAEATDGPRKPIVLITSADGIDSQGLTVLVEALVRGGQCDVYVCAPESDMSTSAHSVTINRTLAATCVQIEGATAFEVSGYAADCVSLALSGALFSWSKPALVISGINKGPNCGDRIIYSGAVAGAREALMFGVPSLAISLNWQKDVSQETDFKDAVDACLPLIKTAIQDVEKGLFPQKYLLNIEIPTAPSKNKGFKLTRQSFWRSTLSWKAISKNRHPPGSFMSMHQGLGIQLAQLSRDASAAGAARRTGKSMETESDSAAGKPENKEVVKKLFCLEFLEKNKEALDDDLDISTLENGFITVTPLHLETHGNSEIQACVSDWLSSALKECQQVS</sequence>
<evidence type="ECO:0000256" key="4">
    <source>
        <dbReference type="SAM" id="MobiDB-lite"/>
    </source>
</evidence>
<dbReference type="InterPro" id="IPR030048">
    <property type="entry name" value="SurE"/>
</dbReference>
<dbReference type="HAMAP" id="MF_00060">
    <property type="entry name" value="SurE"/>
    <property type="match status" value="1"/>
</dbReference>
<dbReference type="PANTHER" id="PTHR30457">
    <property type="entry name" value="5'-NUCLEOTIDASE SURE"/>
    <property type="match status" value="1"/>
</dbReference>
<name>A0AAQ3QR17_9LILI</name>
<evidence type="ECO:0000256" key="1">
    <source>
        <dbReference type="ARBA" id="ARBA00011062"/>
    </source>
</evidence>
<keyword evidence="7" id="KW-1185">Reference proteome</keyword>
<dbReference type="Pfam" id="PF01975">
    <property type="entry name" value="SurE"/>
    <property type="match status" value="1"/>
</dbReference>
<dbReference type="GO" id="GO:0008252">
    <property type="term" value="F:nucleotidase activity"/>
    <property type="evidence" value="ECO:0007669"/>
    <property type="project" value="InterPro"/>
</dbReference>
<evidence type="ECO:0000313" key="6">
    <source>
        <dbReference type="EMBL" id="WOL20399.1"/>
    </source>
</evidence>
<dbReference type="AlphaFoldDB" id="A0AAQ3QR17"/>
<feature type="domain" description="Survival protein SurE-like phosphatase/nucleotidase" evidence="5">
    <location>
        <begin position="47"/>
        <end position="239"/>
    </location>
</feature>
<proteinExistence type="inferred from homology"/>
<evidence type="ECO:0000256" key="3">
    <source>
        <dbReference type="ARBA" id="ARBA00022801"/>
    </source>
</evidence>
<gene>
    <name evidence="6" type="ORF">Cni_G29204</name>
</gene>
<feature type="region of interest" description="Disordered" evidence="4">
    <location>
        <begin position="279"/>
        <end position="299"/>
    </location>
</feature>
<feature type="region of interest" description="Disordered" evidence="4">
    <location>
        <begin position="21"/>
        <end position="40"/>
    </location>
</feature>
<dbReference type="Proteomes" id="UP001327560">
    <property type="component" value="Chromosome 9"/>
</dbReference>
<dbReference type="SUPFAM" id="SSF64167">
    <property type="entry name" value="SurE-like"/>
    <property type="match status" value="1"/>
</dbReference>
<protein>
    <recommendedName>
        <fullName evidence="5">Survival protein SurE-like phosphatase/nucleotidase domain-containing protein</fullName>
    </recommendedName>
</protein>
<dbReference type="GO" id="GO:0046872">
    <property type="term" value="F:metal ion binding"/>
    <property type="evidence" value="ECO:0007669"/>
    <property type="project" value="UniProtKB-KW"/>
</dbReference>
<keyword evidence="3" id="KW-0378">Hydrolase</keyword>